<evidence type="ECO:0000313" key="16">
    <source>
        <dbReference type="EMBL" id="KAB2569620.1"/>
    </source>
</evidence>
<dbReference type="Pfam" id="PF00295">
    <property type="entry name" value="Glyco_hydro_28"/>
    <property type="match status" value="1"/>
</dbReference>
<evidence type="ECO:0000256" key="1">
    <source>
        <dbReference type="ARBA" id="ARBA00004613"/>
    </source>
</evidence>
<dbReference type="PANTHER" id="PTHR31736:SF12">
    <property type="entry name" value="EXO-POLYGALACTURONASE, PUTATIVE-RELATED"/>
    <property type="match status" value="1"/>
</dbReference>
<evidence type="ECO:0000256" key="15">
    <source>
        <dbReference type="RuleBase" id="RU361169"/>
    </source>
</evidence>
<name>A0A5N5CW87_9PEZI</name>
<dbReference type="InterPro" id="IPR000743">
    <property type="entry name" value="Glyco_hydro_28"/>
</dbReference>
<keyword evidence="7" id="KW-0325">Glycoprotein</keyword>
<comment type="catalytic activity">
    <reaction evidence="14">
        <text>[(1-&gt;4)-alpha-D-galacturonosyl](n) + H2O = alpha-D-galacturonate + [(1-&gt;4)-alpha-D-galacturonosyl](n-1)</text>
        <dbReference type="Rhea" id="RHEA:14117"/>
        <dbReference type="Rhea" id="RHEA-COMP:14570"/>
        <dbReference type="Rhea" id="RHEA-COMP:14572"/>
        <dbReference type="ChEBI" id="CHEBI:15377"/>
        <dbReference type="ChEBI" id="CHEBI:58658"/>
        <dbReference type="ChEBI" id="CHEBI:140523"/>
        <dbReference type="EC" id="3.2.1.67"/>
    </reaction>
</comment>
<evidence type="ECO:0000256" key="11">
    <source>
        <dbReference type="ARBA" id="ARBA00023326"/>
    </source>
</evidence>
<evidence type="ECO:0000256" key="9">
    <source>
        <dbReference type="ARBA" id="ARBA00023295"/>
    </source>
</evidence>
<evidence type="ECO:0000256" key="12">
    <source>
        <dbReference type="ARBA" id="ARBA00037312"/>
    </source>
</evidence>
<keyword evidence="9 15" id="KW-0326">Glycosidase</keyword>
<keyword evidence="5 15" id="KW-0378">Hydrolase</keyword>
<evidence type="ECO:0000256" key="8">
    <source>
        <dbReference type="ARBA" id="ARBA00023277"/>
    </source>
</evidence>
<keyword evidence="4" id="KW-0732">Signal</keyword>
<dbReference type="OrthoDB" id="339764at2759"/>
<keyword evidence="6" id="KW-1015">Disulfide bond</keyword>
<dbReference type="GO" id="GO:0000272">
    <property type="term" value="P:polysaccharide catabolic process"/>
    <property type="evidence" value="ECO:0007669"/>
    <property type="project" value="UniProtKB-KW"/>
</dbReference>
<dbReference type="Proteomes" id="UP000325902">
    <property type="component" value="Unassembled WGS sequence"/>
</dbReference>
<dbReference type="GO" id="GO:0004650">
    <property type="term" value="F:polygalacturonase activity"/>
    <property type="evidence" value="ECO:0007669"/>
    <property type="project" value="InterPro"/>
</dbReference>
<evidence type="ECO:0000256" key="3">
    <source>
        <dbReference type="ARBA" id="ARBA00022525"/>
    </source>
</evidence>
<comment type="function">
    <text evidence="12">Specific in hydrolyzing the terminal glycosidic bond of polygalacturonic acid and oligogalacturonates.</text>
</comment>
<gene>
    <name evidence="16" type="primary">rgxC_0</name>
    <name evidence="16" type="ORF">DBV05_g11704</name>
</gene>
<evidence type="ECO:0000256" key="6">
    <source>
        <dbReference type="ARBA" id="ARBA00023157"/>
    </source>
</evidence>
<evidence type="ECO:0000256" key="2">
    <source>
        <dbReference type="ARBA" id="ARBA00008834"/>
    </source>
</evidence>
<comment type="similarity">
    <text evidence="2 15">Belongs to the glycosyl hydrolase 28 family.</text>
</comment>
<dbReference type="GO" id="GO:0071555">
    <property type="term" value="P:cell wall organization"/>
    <property type="evidence" value="ECO:0007669"/>
    <property type="project" value="UniProtKB-KW"/>
</dbReference>
<evidence type="ECO:0000256" key="7">
    <source>
        <dbReference type="ARBA" id="ARBA00023180"/>
    </source>
</evidence>
<dbReference type="PANTHER" id="PTHR31736">
    <property type="match status" value="1"/>
</dbReference>
<organism evidence="16 17">
    <name type="scientific">Lasiodiplodia theobromae</name>
    <dbReference type="NCBI Taxonomy" id="45133"/>
    <lineage>
        <taxon>Eukaryota</taxon>
        <taxon>Fungi</taxon>
        <taxon>Dikarya</taxon>
        <taxon>Ascomycota</taxon>
        <taxon>Pezizomycotina</taxon>
        <taxon>Dothideomycetes</taxon>
        <taxon>Dothideomycetes incertae sedis</taxon>
        <taxon>Botryosphaeriales</taxon>
        <taxon>Botryosphaeriaceae</taxon>
        <taxon>Lasiodiplodia</taxon>
    </lineage>
</organism>
<comment type="caution">
    <text evidence="16">The sequence shown here is derived from an EMBL/GenBank/DDBJ whole genome shotgun (WGS) entry which is preliminary data.</text>
</comment>
<dbReference type="EMBL" id="VCHE01000181">
    <property type="protein sequence ID" value="KAB2569620.1"/>
    <property type="molecule type" value="Genomic_DNA"/>
</dbReference>
<evidence type="ECO:0000256" key="5">
    <source>
        <dbReference type="ARBA" id="ARBA00022801"/>
    </source>
</evidence>
<keyword evidence="17" id="KW-1185">Reference proteome</keyword>
<reference evidence="16 17" key="1">
    <citation type="journal article" date="2019" name="Sci. Rep.">
        <title>A multi-omics analysis of the grapevine pathogen Lasiodiplodia theobromae reveals that temperature affects the expression of virulence- and pathogenicity-related genes.</title>
        <authorList>
            <person name="Felix C."/>
            <person name="Meneses R."/>
            <person name="Goncalves M.F.M."/>
            <person name="Tilleman L."/>
            <person name="Duarte A.S."/>
            <person name="Jorrin-Novo J.V."/>
            <person name="Van de Peer Y."/>
            <person name="Deforce D."/>
            <person name="Van Nieuwerburgh F."/>
            <person name="Esteves A.C."/>
            <person name="Alves A."/>
        </authorList>
    </citation>
    <scope>NUCLEOTIDE SEQUENCE [LARGE SCALE GENOMIC DNA]</scope>
    <source>
        <strain evidence="16 17">LA-SOL3</strain>
    </source>
</reference>
<evidence type="ECO:0000313" key="17">
    <source>
        <dbReference type="Proteomes" id="UP000325902"/>
    </source>
</evidence>
<dbReference type="EC" id="3.2.1.67" evidence="13"/>
<keyword evidence="11" id="KW-0624">Polysaccharide degradation</keyword>
<evidence type="ECO:0000256" key="13">
    <source>
        <dbReference type="ARBA" id="ARBA00038933"/>
    </source>
</evidence>
<comment type="subcellular location">
    <subcellularLocation>
        <location evidence="1">Secreted</location>
    </subcellularLocation>
</comment>
<dbReference type="InterPro" id="IPR011050">
    <property type="entry name" value="Pectin_lyase_fold/virulence"/>
</dbReference>
<keyword evidence="3" id="KW-0964">Secreted</keyword>
<sequence length="310" mass="33827">MEAFDTCGKSGNIIFPEYEQFNISATVHITATDVQIEWRGEWLMSDNLSYWRNNSYPIAFQNHRAGIVFSGSGIRIKGYGTGGVNGNGDTWYSAEAGETQEGRPMPFVLWNVSDVSVEDFYINQSPLWALNIMNGTDLTFRNIVCSATSSEAPSGYNWVQNTDGFDTMDVRNVTLTNFVYQGGDDCIAIKPRSYDVTINNVTCNGGNGVAIGSVGQYEEDNSVDNVIIDTVKIVSSNVRARFTAYIKTWMGALVPQDSYESAGEPRGGGWGNVTNVVFSKFDIDGASVAPLIDQNSGDNGSYSGTSKMQL</sequence>
<dbReference type="GO" id="GO:0005576">
    <property type="term" value="C:extracellular region"/>
    <property type="evidence" value="ECO:0007669"/>
    <property type="project" value="UniProtKB-SubCell"/>
</dbReference>
<dbReference type="GO" id="GO:0047911">
    <property type="term" value="F:galacturan 1,4-alpha-galacturonidase activity"/>
    <property type="evidence" value="ECO:0007669"/>
    <property type="project" value="UniProtKB-EC"/>
</dbReference>
<evidence type="ECO:0000256" key="14">
    <source>
        <dbReference type="ARBA" id="ARBA00048766"/>
    </source>
</evidence>
<protein>
    <recommendedName>
        <fullName evidence="13">galacturonan 1,4-alpha-galacturonidase</fullName>
        <ecNumber evidence="13">3.2.1.67</ecNumber>
    </recommendedName>
</protein>
<evidence type="ECO:0000256" key="4">
    <source>
        <dbReference type="ARBA" id="ARBA00022729"/>
    </source>
</evidence>
<dbReference type="AlphaFoldDB" id="A0A5N5CW87"/>
<keyword evidence="10" id="KW-0961">Cell wall biogenesis/degradation</keyword>
<proteinExistence type="inferred from homology"/>
<dbReference type="InterPro" id="IPR012334">
    <property type="entry name" value="Pectin_lyas_fold"/>
</dbReference>
<dbReference type="SUPFAM" id="SSF51126">
    <property type="entry name" value="Pectin lyase-like"/>
    <property type="match status" value="1"/>
</dbReference>
<accession>A0A5N5CW87</accession>
<keyword evidence="8" id="KW-0119">Carbohydrate metabolism</keyword>
<dbReference type="Gene3D" id="2.160.20.10">
    <property type="entry name" value="Single-stranded right-handed beta-helix, Pectin lyase-like"/>
    <property type="match status" value="1"/>
</dbReference>
<evidence type="ECO:0000256" key="10">
    <source>
        <dbReference type="ARBA" id="ARBA00023316"/>
    </source>
</evidence>